<evidence type="ECO:0000313" key="2">
    <source>
        <dbReference type="Proteomes" id="UP000054721"/>
    </source>
</evidence>
<gene>
    <name evidence="1" type="ORF">T02_6799</name>
</gene>
<protein>
    <submittedName>
        <fullName evidence="1">Uncharacterized protein</fullName>
    </submittedName>
</protein>
<proteinExistence type="predicted"/>
<dbReference type="AlphaFoldDB" id="A0A0V1KIK2"/>
<sequence length="37" mass="3692">MNTKACAQGSIACVSSNGNCSHISTLSSKFKPSSTGS</sequence>
<dbReference type="Proteomes" id="UP000054721">
    <property type="component" value="Unassembled WGS sequence"/>
</dbReference>
<keyword evidence="2" id="KW-1185">Reference proteome</keyword>
<evidence type="ECO:0000313" key="1">
    <source>
        <dbReference type="EMBL" id="KRZ47060.1"/>
    </source>
</evidence>
<comment type="caution">
    <text evidence="1">The sequence shown here is derived from an EMBL/GenBank/DDBJ whole genome shotgun (WGS) entry which is preliminary data.</text>
</comment>
<organism evidence="1 2">
    <name type="scientific">Trichinella nativa</name>
    <dbReference type="NCBI Taxonomy" id="6335"/>
    <lineage>
        <taxon>Eukaryota</taxon>
        <taxon>Metazoa</taxon>
        <taxon>Ecdysozoa</taxon>
        <taxon>Nematoda</taxon>
        <taxon>Enoplea</taxon>
        <taxon>Dorylaimia</taxon>
        <taxon>Trichinellida</taxon>
        <taxon>Trichinellidae</taxon>
        <taxon>Trichinella</taxon>
    </lineage>
</organism>
<accession>A0A0V1KIK2</accession>
<name>A0A0V1KIK2_9BILA</name>
<reference evidence="1 2" key="1">
    <citation type="submission" date="2015-05" db="EMBL/GenBank/DDBJ databases">
        <title>Evolution of Trichinella species and genotypes.</title>
        <authorList>
            <person name="Korhonen P.K."/>
            <person name="Edoardo P."/>
            <person name="Giuseppe L.R."/>
            <person name="Gasser R.B."/>
        </authorList>
    </citation>
    <scope>NUCLEOTIDE SEQUENCE [LARGE SCALE GENOMIC DNA]</scope>
    <source>
        <strain evidence="1">ISS10</strain>
    </source>
</reference>
<dbReference type="EMBL" id="JYDW01001470">
    <property type="protein sequence ID" value="KRZ47060.1"/>
    <property type="molecule type" value="Genomic_DNA"/>
</dbReference>